<dbReference type="CDD" id="cd07377">
    <property type="entry name" value="WHTH_GntR"/>
    <property type="match status" value="1"/>
</dbReference>
<feature type="domain" description="HTH gntR-type" evidence="4">
    <location>
        <begin position="9"/>
        <end position="78"/>
    </location>
</feature>
<evidence type="ECO:0000256" key="2">
    <source>
        <dbReference type="ARBA" id="ARBA00023125"/>
    </source>
</evidence>
<accession>A0ABW3CTG8</accession>
<organism evidence="5 6">
    <name type="scientific">Actinomadura adrarensis</name>
    <dbReference type="NCBI Taxonomy" id="1819600"/>
    <lineage>
        <taxon>Bacteria</taxon>
        <taxon>Bacillati</taxon>
        <taxon>Actinomycetota</taxon>
        <taxon>Actinomycetes</taxon>
        <taxon>Streptosporangiales</taxon>
        <taxon>Thermomonosporaceae</taxon>
        <taxon>Actinomadura</taxon>
    </lineage>
</organism>
<dbReference type="Pfam" id="PF00392">
    <property type="entry name" value="GntR"/>
    <property type="match status" value="1"/>
</dbReference>
<dbReference type="PANTHER" id="PTHR44846">
    <property type="entry name" value="MANNOSYL-D-GLYCERATE TRANSPORT/METABOLISM SYSTEM REPRESSOR MNGR-RELATED"/>
    <property type="match status" value="1"/>
</dbReference>
<dbReference type="SMART" id="SM00345">
    <property type="entry name" value="HTH_GNTR"/>
    <property type="match status" value="1"/>
</dbReference>
<protein>
    <submittedName>
        <fullName evidence="5">GntR family transcriptional regulator</fullName>
    </submittedName>
</protein>
<dbReference type="InterPro" id="IPR036388">
    <property type="entry name" value="WH-like_DNA-bd_sf"/>
</dbReference>
<reference evidence="6" key="1">
    <citation type="journal article" date="2019" name="Int. J. Syst. Evol. Microbiol.">
        <title>The Global Catalogue of Microorganisms (GCM) 10K type strain sequencing project: providing services to taxonomists for standard genome sequencing and annotation.</title>
        <authorList>
            <consortium name="The Broad Institute Genomics Platform"/>
            <consortium name="The Broad Institute Genome Sequencing Center for Infectious Disease"/>
            <person name="Wu L."/>
            <person name="Ma J."/>
        </authorList>
    </citation>
    <scope>NUCLEOTIDE SEQUENCE [LARGE SCALE GENOMIC DNA]</scope>
    <source>
        <strain evidence="6">JCM 31696</strain>
    </source>
</reference>
<evidence type="ECO:0000256" key="1">
    <source>
        <dbReference type="ARBA" id="ARBA00023015"/>
    </source>
</evidence>
<dbReference type="Proteomes" id="UP001597083">
    <property type="component" value="Unassembled WGS sequence"/>
</dbReference>
<dbReference type="PANTHER" id="PTHR44846:SF17">
    <property type="entry name" value="GNTR-FAMILY TRANSCRIPTIONAL REGULATOR"/>
    <property type="match status" value="1"/>
</dbReference>
<comment type="caution">
    <text evidence="5">The sequence shown here is derived from an EMBL/GenBank/DDBJ whole genome shotgun (WGS) entry which is preliminary data.</text>
</comment>
<gene>
    <name evidence="5" type="ORF">ACFQ07_31350</name>
</gene>
<keyword evidence="3" id="KW-0804">Transcription</keyword>
<proteinExistence type="predicted"/>
<dbReference type="PROSITE" id="PS50949">
    <property type="entry name" value="HTH_GNTR"/>
    <property type="match status" value="1"/>
</dbReference>
<dbReference type="EMBL" id="JBHTIR010004254">
    <property type="protein sequence ID" value="MFD0856771.1"/>
    <property type="molecule type" value="Genomic_DNA"/>
</dbReference>
<sequence>MGKGPVDRRKPYVRIADELRRDIASGRYPVGETLPPGAKLAEIHGVSGMTVSNAINVLKEEGLVTTRQGARGATVIATPDSQAAGEPAVERSEEFNLLFAQLQEIRGHLRRLSTRLDELDERLGDR</sequence>
<evidence type="ECO:0000259" key="4">
    <source>
        <dbReference type="PROSITE" id="PS50949"/>
    </source>
</evidence>
<dbReference type="InterPro" id="IPR036390">
    <property type="entry name" value="WH_DNA-bd_sf"/>
</dbReference>
<dbReference type="Gene3D" id="1.10.10.10">
    <property type="entry name" value="Winged helix-like DNA-binding domain superfamily/Winged helix DNA-binding domain"/>
    <property type="match status" value="1"/>
</dbReference>
<name>A0ABW3CTG8_9ACTN</name>
<evidence type="ECO:0000313" key="5">
    <source>
        <dbReference type="EMBL" id="MFD0856771.1"/>
    </source>
</evidence>
<evidence type="ECO:0000313" key="6">
    <source>
        <dbReference type="Proteomes" id="UP001597083"/>
    </source>
</evidence>
<evidence type="ECO:0000256" key="3">
    <source>
        <dbReference type="ARBA" id="ARBA00023163"/>
    </source>
</evidence>
<keyword evidence="1" id="KW-0805">Transcription regulation</keyword>
<dbReference type="InterPro" id="IPR000524">
    <property type="entry name" value="Tscrpt_reg_HTH_GntR"/>
</dbReference>
<dbReference type="InterPro" id="IPR050679">
    <property type="entry name" value="Bact_HTH_transcr_reg"/>
</dbReference>
<keyword evidence="6" id="KW-1185">Reference proteome</keyword>
<dbReference type="SUPFAM" id="SSF46785">
    <property type="entry name" value="Winged helix' DNA-binding domain"/>
    <property type="match status" value="1"/>
</dbReference>
<keyword evidence="2" id="KW-0238">DNA-binding</keyword>